<protein>
    <submittedName>
        <fullName evidence="1">Uncharacterized protein</fullName>
    </submittedName>
</protein>
<accession>A0A9D4GGU3</accession>
<evidence type="ECO:0000313" key="1">
    <source>
        <dbReference type="EMBL" id="KAH3816865.1"/>
    </source>
</evidence>
<evidence type="ECO:0000313" key="2">
    <source>
        <dbReference type="Proteomes" id="UP000828390"/>
    </source>
</evidence>
<reference evidence="1" key="2">
    <citation type="submission" date="2020-11" db="EMBL/GenBank/DDBJ databases">
        <authorList>
            <person name="McCartney M.A."/>
            <person name="Auch B."/>
            <person name="Kono T."/>
            <person name="Mallez S."/>
            <person name="Becker A."/>
            <person name="Gohl D.M."/>
            <person name="Silverstein K.A.T."/>
            <person name="Koren S."/>
            <person name="Bechman K.B."/>
            <person name="Herman A."/>
            <person name="Abrahante J.E."/>
            <person name="Garbe J."/>
        </authorList>
    </citation>
    <scope>NUCLEOTIDE SEQUENCE</scope>
    <source>
        <strain evidence="1">Duluth1</strain>
        <tissue evidence="1">Whole animal</tissue>
    </source>
</reference>
<gene>
    <name evidence="1" type="ORF">DPMN_118389</name>
</gene>
<comment type="caution">
    <text evidence="1">The sequence shown here is derived from an EMBL/GenBank/DDBJ whole genome shotgun (WGS) entry which is preliminary data.</text>
</comment>
<dbReference type="Proteomes" id="UP000828390">
    <property type="component" value="Unassembled WGS sequence"/>
</dbReference>
<reference evidence="1" key="1">
    <citation type="journal article" date="2019" name="bioRxiv">
        <title>The Genome of the Zebra Mussel, Dreissena polymorpha: A Resource for Invasive Species Research.</title>
        <authorList>
            <person name="McCartney M.A."/>
            <person name="Auch B."/>
            <person name="Kono T."/>
            <person name="Mallez S."/>
            <person name="Zhang Y."/>
            <person name="Obille A."/>
            <person name="Becker A."/>
            <person name="Abrahante J.E."/>
            <person name="Garbe J."/>
            <person name="Badalamenti J.P."/>
            <person name="Herman A."/>
            <person name="Mangelson H."/>
            <person name="Liachko I."/>
            <person name="Sullivan S."/>
            <person name="Sone E.D."/>
            <person name="Koren S."/>
            <person name="Silverstein K.A.T."/>
            <person name="Beckman K.B."/>
            <person name="Gohl D.M."/>
        </authorList>
    </citation>
    <scope>NUCLEOTIDE SEQUENCE</scope>
    <source>
        <strain evidence="1">Duluth1</strain>
        <tissue evidence="1">Whole animal</tissue>
    </source>
</reference>
<proteinExistence type="predicted"/>
<organism evidence="1 2">
    <name type="scientific">Dreissena polymorpha</name>
    <name type="common">Zebra mussel</name>
    <name type="synonym">Mytilus polymorpha</name>
    <dbReference type="NCBI Taxonomy" id="45954"/>
    <lineage>
        <taxon>Eukaryota</taxon>
        <taxon>Metazoa</taxon>
        <taxon>Spiralia</taxon>
        <taxon>Lophotrochozoa</taxon>
        <taxon>Mollusca</taxon>
        <taxon>Bivalvia</taxon>
        <taxon>Autobranchia</taxon>
        <taxon>Heteroconchia</taxon>
        <taxon>Euheterodonta</taxon>
        <taxon>Imparidentia</taxon>
        <taxon>Neoheterodontei</taxon>
        <taxon>Myida</taxon>
        <taxon>Dreissenoidea</taxon>
        <taxon>Dreissenidae</taxon>
        <taxon>Dreissena</taxon>
    </lineage>
</organism>
<name>A0A9D4GGU3_DREPO</name>
<sequence length="64" mass="6869">MHAILTLWDVHDPNCQAGNDILKQVTLYAVPAHDANKGKQLVHKCAATLAGTFVVGATFSIKKP</sequence>
<dbReference type="AlphaFoldDB" id="A0A9D4GGU3"/>
<dbReference type="EMBL" id="JAIWYP010000005">
    <property type="protein sequence ID" value="KAH3816865.1"/>
    <property type="molecule type" value="Genomic_DNA"/>
</dbReference>
<keyword evidence="2" id="KW-1185">Reference proteome</keyword>